<dbReference type="Proteomes" id="UP001174909">
    <property type="component" value="Unassembled WGS sequence"/>
</dbReference>
<dbReference type="AlphaFoldDB" id="A0AA35WZP9"/>
<feature type="domain" description="NHR" evidence="2">
    <location>
        <begin position="35"/>
        <end position="171"/>
    </location>
</feature>
<evidence type="ECO:0000313" key="3">
    <source>
        <dbReference type="EMBL" id="CAI8034616.1"/>
    </source>
</evidence>
<proteinExistence type="predicted"/>
<evidence type="ECO:0000313" key="4">
    <source>
        <dbReference type="Proteomes" id="UP001174909"/>
    </source>
</evidence>
<dbReference type="EMBL" id="CASHTH010002743">
    <property type="protein sequence ID" value="CAI8034616.1"/>
    <property type="molecule type" value="Genomic_DNA"/>
</dbReference>
<organism evidence="3 4">
    <name type="scientific">Geodia barretti</name>
    <name type="common">Barrett's horny sponge</name>
    <dbReference type="NCBI Taxonomy" id="519541"/>
    <lineage>
        <taxon>Eukaryota</taxon>
        <taxon>Metazoa</taxon>
        <taxon>Porifera</taxon>
        <taxon>Demospongiae</taxon>
        <taxon>Heteroscleromorpha</taxon>
        <taxon>Tetractinellida</taxon>
        <taxon>Astrophorina</taxon>
        <taxon>Geodiidae</taxon>
        <taxon>Geodia</taxon>
    </lineage>
</organism>
<accession>A0AA35WZP9</accession>
<keyword evidence="4" id="KW-1185">Reference proteome</keyword>
<protein>
    <recommendedName>
        <fullName evidence="2">NHR domain-containing protein</fullName>
    </recommendedName>
</protein>
<evidence type="ECO:0000256" key="1">
    <source>
        <dbReference type="SAM" id="MobiDB-lite"/>
    </source>
</evidence>
<dbReference type="InterPro" id="IPR043136">
    <property type="entry name" value="B30.2/SPRY_sf"/>
</dbReference>
<name>A0AA35WZP9_GEOBA</name>
<reference evidence="3" key="1">
    <citation type="submission" date="2023-03" db="EMBL/GenBank/DDBJ databases">
        <authorList>
            <person name="Steffen K."/>
            <person name="Cardenas P."/>
        </authorList>
    </citation>
    <scope>NUCLEOTIDE SEQUENCE</scope>
</reference>
<evidence type="ECO:0000259" key="2">
    <source>
        <dbReference type="Pfam" id="PF07177"/>
    </source>
</evidence>
<gene>
    <name evidence="3" type="ORF">GBAR_LOCUS19466</name>
</gene>
<dbReference type="Gene3D" id="2.60.120.920">
    <property type="match status" value="1"/>
</dbReference>
<sequence length="662" mass="73500">MPLDAAKHGERAVFWDNFHGLPTIVEREKYNEHQDGCIVYTKDPIPIGTPSAWRITVLETANYDTGLTIGLTPAPPDKVPHTLPLHEDFYYDIIYSSEPVDARVHANTLGRSQRLYWNFPQNKSICLILTAKGDLHIYFDERHIRKLASGLPVDRPLWGAVEVSGKCARIKSELLSKPPDGNAAAPEPQHHSIDVALPPLDCFKEKRAVKVEVPPSEKTVTVVPCGIGAVLKVPPKATMEGDRPLTFAFTTCTPQSLAYAAGYKSLSPISYIASNKPLKEEVEVLLEHSVNIESIEQAGDMVFCHANLPEDGSSKIQFSPLQGGKFEVGKPRGRLKTNELGFFVVATKAAKTPPTRYAVMCCYSNKDGDTKHVGLSISVANEVYMTNFRDALQEAWNTSVSEISKVPVVFQDSNARVSLPRNRKGWKITADTQHCEFFKGDIDFEGRDSFSKKHYPPRSTFIIIASRKAKLCSQIFSVTGLDRDVNFQILLNPTKSNLSHEDIEKPTLVSLNQLGDIRIIEESASEYYQIGIMLLNDRHGDQLAEIEHNNRTQTAKMTGIYRRWLKQGASWATLCDCLQRCHLEDLADRIKNHFGIVSPSALPVSSLSDSETAQNGSTNQVANGMPESNDNEIAVSSGETSHNPEANERTPLIPPHPDGRFY</sequence>
<feature type="compositionally biased region" description="Polar residues" evidence="1">
    <location>
        <begin position="611"/>
        <end position="628"/>
    </location>
</feature>
<dbReference type="InterPro" id="IPR006573">
    <property type="entry name" value="NHR_dom"/>
</dbReference>
<dbReference type="Pfam" id="PF07177">
    <property type="entry name" value="Neuralized"/>
    <property type="match status" value="1"/>
</dbReference>
<comment type="caution">
    <text evidence="3">The sequence shown here is derived from an EMBL/GenBank/DDBJ whole genome shotgun (WGS) entry which is preliminary data.</text>
</comment>
<feature type="region of interest" description="Disordered" evidence="1">
    <location>
        <begin position="605"/>
        <end position="662"/>
    </location>
</feature>